<keyword evidence="1" id="KW-0812">Transmembrane</keyword>
<dbReference type="Pfam" id="PF00990">
    <property type="entry name" value="GGDEF"/>
    <property type="match status" value="1"/>
</dbReference>
<gene>
    <name evidence="3" type="ORF">SAMN05421730_100830</name>
</gene>
<protein>
    <submittedName>
        <fullName evidence="3">Diguanylate cyclase (GGDEF) domain-containing protein</fullName>
    </submittedName>
</protein>
<dbReference type="PANTHER" id="PTHR45138:SF9">
    <property type="entry name" value="DIGUANYLATE CYCLASE DGCM-RELATED"/>
    <property type="match status" value="1"/>
</dbReference>
<dbReference type="Proteomes" id="UP000199315">
    <property type="component" value="Unassembled WGS sequence"/>
</dbReference>
<organism evidence="3 4">
    <name type="scientific">Anaerobium acetethylicum</name>
    <dbReference type="NCBI Taxonomy" id="1619234"/>
    <lineage>
        <taxon>Bacteria</taxon>
        <taxon>Bacillati</taxon>
        <taxon>Bacillota</taxon>
        <taxon>Clostridia</taxon>
        <taxon>Lachnospirales</taxon>
        <taxon>Lachnospiraceae</taxon>
        <taxon>Anaerobium</taxon>
    </lineage>
</organism>
<keyword evidence="4" id="KW-1185">Reference proteome</keyword>
<feature type="transmembrane region" description="Helical" evidence="1">
    <location>
        <begin position="109"/>
        <end position="132"/>
    </location>
</feature>
<feature type="transmembrane region" description="Helical" evidence="1">
    <location>
        <begin position="201"/>
        <end position="220"/>
    </location>
</feature>
<dbReference type="PANTHER" id="PTHR45138">
    <property type="entry name" value="REGULATORY COMPONENTS OF SENSORY TRANSDUCTION SYSTEM"/>
    <property type="match status" value="1"/>
</dbReference>
<proteinExistence type="predicted"/>
<evidence type="ECO:0000256" key="1">
    <source>
        <dbReference type="SAM" id="Phobius"/>
    </source>
</evidence>
<dbReference type="InterPro" id="IPR000160">
    <property type="entry name" value="GGDEF_dom"/>
</dbReference>
<feature type="transmembrane region" description="Helical" evidence="1">
    <location>
        <begin position="175"/>
        <end position="195"/>
    </location>
</feature>
<dbReference type="PROSITE" id="PS50887">
    <property type="entry name" value="GGDEF"/>
    <property type="match status" value="1"/>
</dbReference>
<dbReference type="EMBL" id="FMKA01000008">
    <property type="protein sequence ID" value="SCP97053.1"/>
    <property type="molecule type" value="Genomic_DNA"/>
</dbReference>
<keyword evidence="1" id="KW-0472">Membrane</keyword>
<dbReference type="STRING" id="1619234.SAMN05421730_100830"/>
<dbReference type="OrthoDB" id="9804955at2"/>
<dbReference type="SMART" id="SM00267">
    <property type="entry name" value="GGDEF"/>
    <property type="match status" value="1"/>
</dbReference>
<evidence type="ECO:0000313" key="4">
    <source>
        <dbReference type="Proteomes" id="UP000199315"/>
    </source>
</evidence>
<sequence length="385" mass="44270">MDIIKNLEINVFSMVILGILYVKLYTKSKQLFSDRIFKYMLLSGLFLIAASTATWIVNGRDGSIFYLLNWATNILQLMFTPLPALLWIVYADYEIFRSREQAKRKGFRFAAIVLIDAVLVLTTPLNGLIMTVDADNIYSRGPWFLFHVMFNFFLILYVTMLILKNRSRIETRNFWTLLLYPVPTIIGAILHTSFYGVSVTWPSYVIAVLILYCNLLDVGIKTDYLTGLFNRRVIDSYVAEKIAASTKKKSFSAIAIDLDEFKQINDRFGHDEGDAALIWVAQLLKRSIGTESMIARYGGDEFYVVLNTDNREELTAIMEKIIFNLKAHNREKAKPYEIHLSMGADVYDAASGYDAEGFMKHLDGLMYRQKEEHHQMARIHADFCI</sequence>
<dbReference type="InterPro" id="IPR029787">
    <property type="entry name" value="Nucleotide_cyclase"/>
</dbReference>
<dbReference type="Gene3D" id="3.30.70.270">
    <property type="match status" value="1"/>
</dbReference>
<dbReference type="RefSeq" id="WP_091232755.1">
    <property type="nucleotide sequence ID" value="NZ_FMKA01000008.1"/>
</dbReference>
<evidence type="ECO:0000313" key="3">
    <source>
        <dbReference type="EMBL" id="SCP97053.1"/>
    </source>
</evidence>
<dbReference type="GO" id="GO:0052621">
    <property type="term" value="F:diguanylate cyclase activity"/>
    <property type="evidence" value="ECO:0007669"/>
    <property type="project" value="TreeGrafter"/>
</dbReference>
<dbReference type="SUPFAM" id="SSF55073">
    <property type="entry name" value="Nucleotide cyclase"/>
    <property type="match status" value="1"/>
</dbReference>
<dbReference type="AlphaFoldDB" id="A0A1D3TT14"/>
<dbReference type="NCBIfam" id="TIGR00254">
    <property type="entry name" value="GGDEF"/>
    <property type="match status" value="1"/>
</dbReference>
<feature type="domain" description="GGDEF" evidence="2">
    <location>
        <begin position="249"/>
        <end position="381"/>
    </location>
</feature>
<reference evidence="3 4" key="1">
    <citation type="submission" date="2016-09" db="EMBL/GenBank/DDBJ databases">
        <authorList>
            <person name="Capua I."/>
            <person name="De Benedictis P."/>
            <person name="Joannis T."/>
            <person name="Lombin L.H."/>
            <person name="Cattoli G."/>
        </authorList>
    </citation>
    <scope>NUCLEOTIDE SEQUENCE [LARGE SCALE GENOMIC DNA]</scope>
    <source>
        <strain evidence="3 4">GluBS11</strain>
    </source>
</reference>
<feature type="transmembrane region" description="Helical" evidence="1">
    <location>
        <begin position="36"/>
        <end position="57"/>
    </location>
</feature>
<dbReference type="InterPro" id="IPR043128">
    <property type="entry name" value="Rev_trsase/Diguanyl_cyclase"/>
</dbReference>
<name>A0A1D3TT14_9FIRM</name>
<accession>A0A1D3TT14</accession>
<dbReference type="CDD" id="cd01949">
    <property type="entry name" value="GGDEF"/>
    <property type="match status" value="1"/>
</dbReference>
<dbReference type="InterPro" id="IPR050469">
    <property type="entry name" value="Diguanylate_Cyclase"/>
</dbReference>
<evidence type="ECO:0000259" key="2">
    <source>
        <dbReference type="PROSITE" id="PS50887"/>
    </source>
</evidence>
<feature type="transmembrane region" description="Helical" evidence="1">
    <location>
        <begin position="144"/>
        <end position="163"/>
    </location>
</feature>
<keyword evidence="1" id="KW-1133">Transmembrane helix</keyword>
<feature type="transmembrane region" description="Helical" evidence="1">
    <location>
        <begin position="63"/>
        <end position="88"/>
    </location>
</feature>